<accession>A0A0F9GXD5</accession>
<evidence type="ECO:0000313" key="1">
    <source>
        <dbReference type="EMBL" id="KKL67782.1"/>
    </source>
</evidence>
<dbReference type="EMBL" id="LAZR01026752">
    <property type="protein sequence ID" value="KKL67782.1"/>
    <property type="molecule type" value="Genomic_DNA"/>
</dbReference>
<comment type="caution">
    <text evidence="1">The sequence shown here is derived from an EMBL/GenBank/DDBJ whole genome shotgun (WGS) entry which is preliminary data.</text>
</comment>
<proteinExistence type="predicted"/>
<organism evidence="1">
    <name type="scientific">marine sediment metagenome</name>
    <dbReference type="NCBI Taxonomy" id="412755"/>
    <lineage>
        <taxon>unclassified sequences</taxon>
        <taxon>metagenomes</taxon>
        <taxon>ecological metagenomes</taxon>
    </lineage>
</organism>
<gene>
    <name evidence="1" type="ORF">LCGC14_2131550</name>
</gene>
<protein>
    <submittedName>
        <fullName evidence="1">Uncharacterized protein</fullName>
    </submittedName>
</protein>
<dbReference type="AlphaFoldDB" id="A0A0F9GXD5"/>
<reference evidence="1" key="1">
    <citation type="journal article" date="2015" name="Nature">
        <title>Complex archaea that bridge the gap between prokaryotes and eukaryotes.</title>
        <authorList>
            <person name="Spang A."/>
            <person name="Saw J.H."/>
            <person name="Jorgensen S.L."/>
            <person name="Zaremba-Niedzwiedzka K."/>
            <person name="Martijn J."/>
            <person name="Lind A.E."/>
            <person name="van Eijk R."/>
            <person name="Schleper C."/>
            <person name="Guy L."/>
            <person name="Ettema T.J."/>
        </authorList>
    </citation>
    <scope>NUCLEOTIDE SEQUENCE</scope>
</reference>
<name>A0A0F9GXD5_9ZZZZ</name>
<sequence length="36" mass="4143">MIYHVLIPEQNPNNKEGQGSYTNAITDWGFEDFANK</sequence>